<evidence type="ECO:0000313" key="10">
    <source>
        <dbReference type="Proteomes" id="UP000215155"/>
    </source>
</evidence>
<proteinExistence type="inferred from homology"/>
<dbReference type="InterPro" id="IPR008979">
    <property type="entry name" value="Galactose-bd-like_sf"/>
</dbReference>
<comment type="similarity">
    <text evidence="1">Belongs to the glycosyl hydrolase 2 family.</text>
</comment>
<feature type="domain" description="DUF4982" evidence="7">
    <location>
        <begin position="621"/>
        <end position="676"/>
    </location>
</feature>
<dbReference type="RefSeq" id="WP_089543993.1">
    <property type="nucleotide sequence ID" value="NZ_NMPZ01000011.1"/>
</dbReference>
<dbReference type="Pfam" id="PF02837">
    <property type="entry name" value="Glyco_hydro_2_N"/>
    <property type="match status" value="1"/>
</dbReference>
<comment type="caution">
    <text evidence="9">The sequence shown here is derived from an EMBL/GenBank/DDBJ whole genome shotgun (WGS) entry which is preliminary data.</text>
</comment>
<dbReference type="PANTHER" id="PTHR42732:SF1">
    <property type="entry name" value="BETA-MANNOSIDASE"/>
    <property type="match status" value="1"/>
</dbReference>
<reference evidence="9 10" key="1">
    <citation type="submission" date="2017-07" db="EMBL/GenBank/DDBJ databases">
        <title>Draft genome sequence of Prevotella copri isolated from the gut of healthy adult Indian.</title>
        <authorList>
            <person name="Das B."/>
            <person name="Bag S."/>
            <person name="Ghosh T.S."/>
        </authorList>
    </citation>
    <scope>NUCLEOTIDE SEQUENCE [LARGE SCALE GENOMIC DNA]</scope>
    <source>
        <strain evidence="9 10">Indica</strain>
    </source>
</reference>
<dbReference type="InterPro" id="IPR013783">
    <property type="entry name" value="Ig-like_fold"/>
</dbReference>
<dbReference type="InterPro" id="IPR017853">
    <property type="entry name" value="GH"/>
</dbReference>
<evidence type="ECO:0000256" key="2">
    <source>
        <dbReference type="ARBA" id="ARBA00022801"/>
    </source>
</evidence>
<dbReference type="Pfam" id="PF00703">
    <property type="entry name" value="Glyco_hydro_2"/>
    <property type="match status" value="1"/>
</dbReference>
<evidence type="ECO:0000259" key="8">
    <source>
        <dbReference type="Pfam" id="PF18565"/>
    </source>
</evidence>
<dbReference type="InterPro" id="IPR051913">
    <property type="entry name" value="GH2_Domain-Containing"/>
</dbReference>
<feature type="domain" description="Glycoside hydrolase family 2" evidence="8">
    <location>
        <begin position="693"/>
        <end position="792"/>
    </location>
</feature>
<dbReference type="InterPro" id="IPR040605">
    <property type="entry name" value="Glyco_hydro2_dom5"/>
</dbReference>
<dbReference type="GO" id="GO:0005975">
    <property type="term" value="P:carbohydrate metabolic process"/>
    <property type="evidence" value="ECO:0007669"/>
    <property type="project" value="InterPro"/>
</dbReference>
<sequence length="799" mass="90468">MKKEIKKRVLIIMLMMGFGCLLPAVMYAAGLPRKTLIDSSWKFFLGDEQAASKSDYNDSKWRIVNLPHDWSIEHSIDEKALSGNDGGYRVAGIAWYRKELMVPAALKEEKVYLYFEGVYMNSSIYVNGQLIGGHPYGYTSFFCDATSAIIPGKKNVVAVRVDNSQQKNCRWYSGSGIYRHVWLIHTPKVHIENWGVAVHTPQVSVSQATVQVKTMLNNETPVDKEVKVTVKVADAEDAVSTVIIPARGKKEVIQKLKVSHPKLWDINAPNLYDAHISILDNDKIIDTYSQSFGIRTIHYSVKGFFLNGRKLDLNGGCVHHDNGILGAAAFDRAEFRKVQMMKSAGFNALRTSHNLPSEAFLEACDRLGMLVIDEAFDGWREAKTPHDYASLFDKYWQQDIEGMVLRDLNHPSIIAWSIGNEVIERKKIEVVTTAHKLASKIREYDNRPITSALAAWDSAWEIYDPLAAELDITGYNYMIHKHAEDHQRVPDRVMWQTESYAKDTYQNWSLVHDFDYIIGDFIWTGIDYLGESGIGRWWYDGDVPGEHYERPLYPWHAAYCGDIDLTGWRKPISHYRNLLYNDTEKLYMAVREPDGYYGKIRTGLWTAYPTWESWNWPGHEGKNIEVEVYSKYPIVRLYLDDKLVGEKVVGRETEMKAVFSLPFKPGTLKVEGVENGVVKDAKMLSSASEPVAIRTKVENREMKADGTDLSFVQIEIVDREGRVCPNASVELEAIVTGSGVLAALGNADIKDPDTYADQIHKSWKGRALAVVRSTKKAGKVKLTIKSKGLKTSAEIIQSR</sequence>
<dbReference type="SUPFAM" id="SSF49785">
    <property type="entry name" value="Galactose-binding domain-like"/>
    <property type="match status" value="1"/>
</dbReference>
<gene>
    <name evidence="9" type="ORF">CFT61_08410</name>
</gene>
<keyword evidence="3" id="KW-0326">Glycosidase</keyword>
<dbReference type="InterPro" id="IPR006103">
    <property type="entry name" value="Glyco_hydro_2_cat"/>
</dbReference>
<feature type="domain" description="Glycoside hydrolase family 2 immunoglobulin-like beta-sandwich" evidence="4">
    <location>
        <begin position="189"/>
        <end position="295"/>
    </location>
</feature>
<accession>A0AA91TJN5</accession>
<dbReference type="Pfam" id="PF18565">
    <property type="entry name" value="Glyco_hydro2_C5"/>
    <property type="match status" value="1"/>
</dbReference>
<dbReference type="SUPFAM" id="SSF49303">
    <property type="entry name" value="beta-Galactosidase/glucuronidase domain"/>
    <property type="match status" value="1"/>
</dbReference>
<dbReference type="InterPro" id="IPR036156">
    <property type="entry name" value="Beta-gal/glucu_dom_sf"/>
</dbReference>
<organism evidence="9 10">
    <name type="scientific">Segatella copri</name>
    <dbReference type="NCBI Taxonomy" id="165179"/>
    <lineage>
        <taxon>Bacteria</taxon>
        <taxon>Pseudomonadati</taxon>
        <taxon>Bacteroidota</taxon>
        <taxon>Bacteroidia</taxon>
        <taxon>Bacteroidales</taxon>
        <taxon>Prevotellaceae</taxon>
        <taxon>Segatella</taxon>
    </lineage>
</organism>
<feature type="domain" description="Glycosyl hydrolases family 2 sugar binding" evidence="6">
    <location>
        <begin position="90"/>
        <end position="187"/>
    </location>
</feature>
<dbReference type="InterPro" id="IPR032311">
    <property type="entry name" value="DUF4982"/>
</dbReference>
<dbReference type="PRINTS" id="PR00132">
    <property type="entry name" value="GLHYDRLASE2"/>
</dbReference>
<dbReference type="InterPro" id="IPR006101">
    <property type="entry name" value="Glyco_hydro_2"/>
</dbReference>
<dbReference type="Gene3D" id="3.20.20.80">
    <property type="entry name" value="Glycosidases"/>
    <property type="match status" value="1"/>
</dbReference>
<dbReference type="InterPro" id="IPR006104">
    <property type="entry name" value="Glyco_hydro_2_N"/>
</dbReference>
<evidence type="ECO:0000259" key="5">
    <source>
        <dbReference type="Pfam" id="PF02836"/>
    </source>
</evidence>
<dbReference type="SUPFAM" id="SSF51445">
    <property type="entry name" value="(Trans)glycosidases"/>
    <property type="match status" value="1"/>
</dbReference>
<dbReference type="Pfam" id="PF16355">
    <property type="entry name" value="DUF4982"/>
    <property type="match status" value="1"/>
</dbReference>
<dbReference type="InterPro" id="IPR006102">
    <property type="entry name" value="Ig-like_GH2"/>
</dbReference>
<dbReference type="AlphaFoldDB" id="A0AA91TJN5"/>
<dbReference type="Gene3D" id="2.60.40.10">
    <property type="entry name" value="Immunoglobulins"/>
    <property type="match status" value="3"/>
</dbReference>
<evidence type="ECO:0000259" key="6">
    <source>
        <dbReference type="Pfam" id="PF02837"/>
    </source>
</evidence>
<evidence type="ECO:0000313" key="9">
    <source>
        <dbReference type="EMBL" id="OXL43909.1"/>
    </source>
</evidence>
<dbReference type="EMBL" id="NMPZ01000011">
    <property type="protein sequence ID" value="OXL43909.1"/>
    <property type="molecule type" value="Genomic_DNA"/>
</dbReference>
<evidence type="ECO:0000256" key="1">
    <source>
        <dbReference type="ARBA" id="ARBA00007401"/>
    </source>
</evidence>
<dbReference type="Pfam" id="PF02836">
    <property type="entry name" value="Glyco_hydro_2_C"/>
    <property type="match status" value="1"/>
</dbReference>
<dbReference type="PROSITE" id="PS51257">
    <property type="entry name" value="PROKAR_LIPOPROTEIN"/>
    <property type="match status" value="1"/>
</dbReference>
<dbReference type="PANTHER" id="PTHR42732">
    <property type="entry name" value="BETA-GALACTOSIDASE"/>
    <property type="match status" value="1"/>
</dbReference>
<feature type="domain" description="Glycoside hydrolase family 2 catalytic" evidence="5">
    <location>
        <begin position="302"/>
        <end position="442"/>
    </location>
</feature>
<dbReference type="GO" id="GO:0004553">
    <property type="term" value="F:hydrolase activity, hydrolyzing O-glycosyl compounds"/>
    <property type="evidence" value="ECO:0007669"/>
    <property type="project" value="InterPro"/>
</dbReference>
<name>A0AA91TJN5_9BACT</name>
<keyword evidence="2" id="KW-0378">Hydrolase</keyword>
<dbReference type="Proteomes" id="UP000215155">
    <property type="component" value="Unassembled WGS sequence"/>
</dbReference>
<evidence type="ECO:0000259" key="4">
    <source>
        <dbReference type="Pfam" id="PF00703"/>
    </source>
</evidence>
<evidence type="ECO:0000259" key="7">
    <source>
        <dbReference type="Pfam" id="PF16355"/>
    </source>
</evidence>
<protein>
    <submittedName>
        <fullName evidence="9">Beta-galactosidase</fullName>
    </submittedName>
</protein>
<evidence type="ECO:0000256" key="3">
    <source>
        <dbReference type="ARBA" id="ARBA00023295"/>
    </source>
</evidence>
<dbReference type="Gene3D" id="2.60.120.260">
    <property type="entry name" value="Galactose-binding domain-like"/>
    <property type="match status" value="1"/>
</dbReference>